<dbReference type="SMART" id="SM00905">
    <property type="entry name" value="FolB"/>
    <property type="match status" value="1"/>
</dbReference>
<dbReference type="GO" id="GO:0004150">
    <property type="term" value="F:dihydroneopterin aldolase activity"/>
    <property type="evidence" value="ECO:0007669"/>
    <property type="project" value="UniProtKB-UniRule"/>
</dbReference>
<dbReference type="Gene3D" id="3.30.1130.10">
    <property type="match status" value="1"/>
</dbReference>
<dbReference type="NCBIfam" id="TIGR00526">
    <property type="entry name" value="folB_dom"/>
    <property type="match status" value="1"/>
</dbReference>
<dbReference type="EMBL" id="FXTH01000006">
    <property type="protein sequence ID" value="SMO60695.1"/>
    <property type="molecule type" value="Genomic_DNA"/>
</dbReference>
<evidence type="ECO:0000259" key="7">
    <source>
        <dbReference type="SMART" id="SM00905"/>
    </source>
</evidence>
<evidence type="ECO:0000256" key="1">
    <source>
        <dbReference type="ARBA" id="ARBA00001353"/>
    </source>
</evidence>
<dbReference type="UniPathway" id="UPA00077">
    <property type="reaction ID" value="UER00154"/>
</dbReference>
<feature type="domain" description="Dihydroneopterin aldolase/epimerase" evidence="7">
    <location>
        <begin position="6"/>
        <end position="112"/>
    </location>
</feature>
<sequence length="123" mass="14297">MDMDTLTLKSLSFKAFHGYYEEERQQGNHFEIDLVFRTNLRPAGKSDRLEDTIDYQKATDIVREVMEGPSQKLIETLTKHIGDRLFAAFPRAEQLEVAVRKLAPPLDIETTYSETRMSWQRSS</sequence>
<comment type="catalytic activity">
    <reaction evidence="1 6">
        <text>7,8-dihydroneopterin = 6-hydroxymethyl-7,8-dihydropterin + glycolaldehyde</text>
        <dbReference type="Rhea" id="RHEA:10540"/>
        <dbReference type="ChEBI" id="CHEBI:17001"/>
        <dbReference type="ChEBI" id="CHEBI:17071"/>
        <dbReference type="ChEBI" id="CHEBI:44841"/>
        <dbReference type="EC" id="4.1.2.25"/>
    </reaction>
</comment>
<dbReference type="Pfam" id="PF02152">
    <property type="entry name" value="FolB"/>
    <property type="match status" value="1"/>
</dbReference>
<comment type="pathway">
    <text evidence="2 6">Cofactor biosynthesis; tetrahydrofolate biosynthesis; 2-amino-4-hydroxy-6-hydroxymethyl-7,8-dihydropteridine diphosphate from 7,8-dihydroneopterin triphosphate: step 3/4.</text>
</comment>
<proteinExistence type="inferred from homology"/>
<keyword evidence="5 6" id="KW-0456">Lyase</keyword>
<dbReference type="InterPro" id="IPR043133">
    <property type="entry name" value="GTP-CH-I_C/QueF"/>
</dbReference>
<dbReference type="Proteomes" id="UP000317593">
    <property type="component" value="Unassembled WGS sequence"/>
</dbReference>
<protein>
    <recommendedName>
        <fullName evidence="6">7,8-dihydroneopterin aldolase</fullName>
        <ecNumber evidence="6">4.1.2.25</ecNumber>
    </recommendedName>
</protein>
<name>A0A521CMU2_9BACT</name>
<dbReference type="NCBIfam" id="TIGR00525">
    <property type="entry name" value="folB"/>
    <property type="match status" value="1"/>
</dbReference>
<comment type="function">
    <text evidence="6">Catalyzes the conversion of 7,8-dihydroneopterin to 6-hydroxymethyl-7,8-dihydropterin.</text>
</comment>
<dbReference type="CDD" id="cd00534">
    <property type="entry name" value="DHNA_DHNTPE"/>
    <property type="match status" value="1"/>
</dbReference>
<accession>A0A521CMU2</accession>
<evidence type="ECO:0000256" key="2">
    <source>
        <dbReference type="ARBA" id="ARBA00005013"/>
    </source>
</evidence>
<evidence type="ECO:0000256" key="5">
    <source>
        <dbReference type="ARBA" id="ARBA00023239"/>
    </source>
</evidence>
<comment type="similarity">
    <text evidence="3 6">Belongs to the DHNA family.</text>
</comment>
<dbReference type="SUPFAM" id="SSF55620">
    <property type="entry name" value="Tetrahydrobiopterin biosynthesis enzymes-like"/>
    <property type="match status" value="1"/>
</dbReference>
<dbReference type="InterPro" id="IPR006157">
    <property type="entry name" value="FolB_dom"/>
</dbReference>
<dbReference type="GO" id="GO:0005737">
    <property type="term" value="C:cytoplasm"/>
    <property type="evidence" value="ECO:0007669"/>
    <property type="project" value="TreeGrafter"/>
</dbReference>
<dbReference type="GO" id="GO:0046654">
    <property type="term" value="P:tetrahydrofolate biosynthetic process"/>
    <property type="evidence" value="ECO:0007669"/>
    <property type="project" value="UniProtKB-UniRule"/>
</dbReference>
<dbReference type="GO" id="GO:0046656">
    <property type="term" value="P:folic acid biosynthetic process"/>
    <property type="evidence" value="ECO:0007669"/>
    <property type="project" value="UniProtKB-UniRule"/>
</dbReference>
<dbReference type="PANTHER" id="PTHR42844:SF1">
    <property type="entry name" value="DIHYDRONEOPTERIN ALDOLASE 1-RELATED"/>
    <property type="match status" value="1"/>
</dbReference>
<gene>
    <name evidence="8" type="ORF">SAMN06265218_106226</name>
</gene>
<organism evidence="8 9">
    <name type="scientific">Fodinibius sediminis</name>
    <dbReference type="NCBI Taxonomy" id="1214077"/>
    <lineage>
        <taxon>Bacteria</taxon>
        <taxon>Pseudomonadati</taxon>
        <taxon>Balneolota</taxon>
        <taxon>Balneolia</taxon>
        <taxon>Balneolales</taxon>
        <taxon>Balneolaceae</taxon>
        <taxon>Fodinibius</taxon>
    </lineage>
</organism>
<evidence type="ECO:0000256" key="6">
    <source>
        <dbReference type="RuleBase" id="RU362079"/>
    </source>
</evidence>
<dbReference type="OrthoDB" id="9803748at2"/>
<reference evidence="8 9" key="1">
    <citation type="submission" date="2017-05" db="EMBL/GenBank/DDBJ databases">
        <authorList>
            <person name="Varghese N."/>
            <person name="Submissions S."/>
        </authorList>
    </citation>
    <scope>NUCLEOTIDE SEQUENCE [LARGE SCALE GENOMIC DNA]</scope>
    <source>
        <strain evidence="8 9">DSM 21194</strain>
    </source>
</reference>
<evidence type="ECO:0000313" key="8">
    <source>
        <dbReference type="EMBL" id="SMO60695.1"/>
    </source>
</evidence>
<keyword evidence="9" id="KW-1185">Reference proteome</keyword>
<dbReference type="PANTHER" id="PTHR42844">
    <property type="entry name" value="DIHYDRONEOPTERIN ALDOLASE 1-RELATED"/>
    <property type="match status" value="1"/>
</dbReference>
<dbReference type="RefSeq" id="WP_142714205.1">
    <property type="nucleotide sequence ID" value="NZ_FXTH01000006.1"/>
</dbReference>
<dbReference type="InterPro" id="IPR006156">
    <property type="entry name" value="Dihydroneopterin_aldolase"/>
</dbReference>
<evidence type="ECO:0000256" key="4">
    <source>
        <dbReference type="ARBA" id="ARBA00022909"/>
    </source>
</evidence>
<keyword evidence="4 6" id="KW-0289">Folate biosynthesis</keyword>
<evidence type="ECO:0000256" key="3">
    <source>
        <dbReference type="ARBA" id="ARBA00005708"/>
    </source>
</evidence>
<evidence type="ECO:0000313" key="9">
    <source>
        <dbReference type="Proteomes" id="UP000317593"/>
    </source>
</evidence>
<dbReference type="AlphaFoldDB" id="A0A521CMU2"/>
<dbReference type="EC" id="4.1.2.25" evidence="6"/>